<feature type="transmembrane region" description="Helical" evidence="1">
    <location>
        <begin position="41"/>
        <end position="61"/>
    </location>
</feature>
<name>A0A426V4H1_9ACTN</name>
<dbReference type="RefSeq" id="WP_125246212.1">
    <property type="nucleotide sequence ID" value="NZ_RSEB01000001.1"/>
</dbReference>
<gene>
    <name evidence="2" type="ORF">EIW28_02965</name>
</gene>
<dbReference type="AlphaFoldDB" id="A0A426V4H1"/>
<dbReference type="OrthoDB" id="5185968at2"/>
<evidence type="ECO:0000313" key="3">
    <source>
        <dbReference type="Proteomes" id="UP000277256"/>
    </source>
</evidence>
<keyword evidence="1" id="KW-0812">Transmembrane</keyword>
<proteinExistence type="predicted"/>
<dbReference type="EMBL" id="RSEB01000001">
    <property type="protein sequence ID" value="RRS01735.1"/>
    <property type="molecule type" value="Genomic_DNA"/>
</dbReference>
<accession>A0A426V4H1</accession>
<sequence>MNEDEVRRLLGSAASGPVDVDRVDPDAIVRLGRRGAARRQLGIAVAGAAAAVLALGAAVGIPMSLRDDAEPAPAGGAPDDLPATPADEAFLERWSRSDHGDCPLPEDQTDEQLRTAAAYNRVLFDALAGLGAEPLGSCYTTRPDHDGFHAVEGTGYVLDESVAFGDGADWARLTGSVLETGGGDAESQLEQEECEYNENAECAWEDTEAGRVLTVEGTRTSFLDPETESGGGEYPAVGAYLFRDGVVVSLTFTLHFESDRPAPTTDEIIDILTSIPAADAPEAEPPAWDDLTDDLAAAAEHALPGIAVETGTAEIVRLEAGVAEYGGPVYGSESTRMAFVLAELDSGEAVRIYLQAEPIADPGEDPEAVASAAAQCAVAACDIATTGRDISVHRTVGDDRPSLTALEYRTGDGWLIGVGVEPVEGAELPPVDFTALDAVLDEIR</sequence>
<reference evidence="2 3" key="1">
    <citation type="submission" date="2018-12" db="EMBL/GenBank/DDBJ databases">
        <title>Glycomyces sp. YIM 121974 draft genome.</title>
        <authorList>
            <person name="Li Q."/>
        </authorList>
    </citation>
    <scope>NUCLEOTIDE SEQUENCE [LARGE SCALE GENOMIC DNA]</scope>
    <source>
        <strain evidence="2 3">YIM 121974</strain>
    </source>
</reference>
<keyword evidence="1" id="KW-0472">Membrane</keyword>
<evidence type="ECO:0000313" key="2">
    <source>
        <dbReference type="EMBL" id="RRS01735.1"/>
    </source>
</evidence>
<keyword evidence="3" id="KW-1185">Reference proteome</keyword>
<comment type="caution">
    <text evidence="2">The sequence shown here is derived from an EMBL/GenBank/DDBJ whole genome shotgun (WGS) entry which is preliminary data.</text>
</comment>
<keyword evidence="1" id="KW-1133">Transmembrane helix</keyword>
<protein>
    <submittedName>
        <fullName evidence="2">Uncharacterized protein</fullName>
    </submittedName>
</protein>
<evidence type="ECO:0000256" key="1">
    <source>
        <dbReference type="SAM" id="Phobius"/>
    </source>
</evidence>
<dbReference type="Proteomes" id="UP000277256">
    <property type="component" value="Unassembled WGS sequence"/>
</dbReference>
<organism evidence="2 3">
    <name type="scientific">Glycomyces terrestris</name>
    <dbReference type="NCBI Taxonomy" id="2493553"/>
    <lineage>
        <taxon>Bacteria</taxon>
        <taxon>Bacillati</taxon>
        <taxon>Actinomycetota</taxon>
        <taxon>Actinomycetes</taxon>
        <taxon>Glycomycetales</taxon>
        <taxon>Glycomycetaceae</taxon>
        <taxon>Glycomyces</taxon>
    </lineage>
</organism>